<name>A0A4C1WUB3_EUMVA</name>
<reference evidence="1 2" key="1">
    <citation type="journal article" date="2019" name="Commun. Biol.">
        <title>The bagworm genome reveals a unique fibroin gene that provides high tensile strength.</title>
        <authorList>
            <person name="Kono N."/>
            <person name="Nakamura H."/>
            <person name="Ohtoshi R."/>
            <person name="Tomita M."/>
            <person name="Numata K."/>
            <person name="Arakawa K."/>
        </authorList>
    </citation>
    <scope>NUCLEOTIDE SEQUENCE [LARGE SCALE GENOMIC DNA]</scope>
</reference>
<keyword evidence="2" id="KW-1185">Reference proteome</keyword>
<protein>
    <submittedName>
        <fullName evidence="1">Uncharacterized protein</fullName>
    </submittedName>
</protein>
<gene>
    <name evidence="1" type="ORF">EVAR_38596_1</name>
</gene>
<evidence type="ECO:0000313" key="2">
    <source>
        <dbReference type="Proteomes" id="UP000299102"/>
    </source>
</evidence>
<dbReference type="Proteomes" id="UP000299102">
    <property type="component" value="Unassembled WGS sequence"/>
</dbReference>
<accession>A0A4C1WUB3</accession>
<dbReference type="AlphaFoldDB" id="A0A4C1WUB3"/>
<comment type="caution">
    <text evidence="1">The sequence shown here is derived from an EMBL/GenBank/DDBJ whole genome shotgun (WGS) entry which is preliminary data.</text>
</comment>
<dbReference type="EMBL" id="BGZK01000630">
    <property type="protein sequence ID" value="GBP53624.1"/>
    <property type="molecule type" value="Genomic_DNA"/>
</dbReference>
<sequence length="127" mass="14314">METIHFAVAILFRLNHLSQKGTGITRESFSGLSQAVSSCLEKMNFRTEEPSALEMMIVGEQEAYKTSSLSARKTVKMTGGMPCSFRKEKGYGSERSDMKECVVVVQYRTSKSKRMKNFWQAVFYASG</sequence>
<evidence type="ECO:0000313" key="1">
    <source>
        <dbReference type="EMBL" id="GBP53624.1"/>
    </source>
</evidence>
<proteinExistence type="predicted"/>
<organism evidence="1 2">
    <name type="scientific">Eumeta variegata</name>
    <name type="common">Bagworm moth</name>
    <name type="synonym">Eumeta japonica</name>
    <dbReference type="NCBI Taxonomy" id="151549"/>
    <lineage>
        <taxon>Eukaryota</taxon>
        <taxon>Metazoa</taxon>
        <taxon>Ecdysozoa</taxon>
        <taxon>Arthropoda</taxon>
        <taxon>Hexapoda</taxon>
        <taxon>Insecta</taxon>
        <taxon>Pterygota</taxon>
        <taxon>Neoptera</taxon>
        <taxon>Endopterygota</taxon>
        <taxon>Lepidoptera</taxon>
        <taxon>Glossata</taxon>
        <taxon>Ditrysia</taxon>
        <taxon>Tineoidea</taxon>
        <taxon>Psychidae</taxon>
        <taxon>Oiketicinae</taxon>
        <taxon>Eumeta</taxon>
    </lineage>
</organism>